<feature type="region of interest" description="Disordered" evidence="1">
    <location>
        <begin position="420"/>
        <end position="469"/>
    </location>
</feature>
<gene>
    <name evidence="3" type="ORF">HED35_03660</name>
</gene>
<evidence type="ECO:0000259" key="2">
    <source>
        <dbReference type="Pfam" id="PF06605"/>
    </source>
</evidence>
<proteinExistence type="predicted"/>
<name>A0A7X6D7L4_9ENTE</name>
<dbReference type="NCBIfam" id="TIGR01665">
    <property type="entry name" value="put_anti_recept"/>
    <property type="match status" value="1"/>
</dbReference>
<accession>A0A7X6D7L4</accession>
<comment type="caution">
    <text evidence="3">The sequence shown here is derived from an EMBL/GenBank/DDBJ whole genome shotgun (WGS) entry which is preliminary data.</text>
</comment>
<dbReference type="EMBL" id="JAAVMB010000003">
    <property type="protein sequence ID" value="NKC67175.1"/>
    <property type="molecule type" value="Genomic_DNA"/>
</dbReference>
<dbReference type="Pfam" id="PF06605">
    <property type="entry name" value="Prophage_tail"/>
    <property type="match status" value="1"/>
</dbReference>
<sequence length="635" mass="71759">MISIYFKNPMQDVKSPIKNAFNISYAQKSKELFTASFSLPINDRWVDKLEQLDFIEVFDDGKRVELFIIVESRETFGNGVPVIQYDLFDALFLLNFSVMNDYHQLVNPTTKGALNYVLNQQAVPDWKLGDCVFSRGFSYSWENENGLINPLFSIPHEFGEDYEFVRDTTSYPFTIHLRRPKTTVSARVRQGYNMKGFEIQKIGKNIVNSIIPKGNAEGINTVDIKRLNGGIPYIQDRPSMVKYRPAWFIWKDERYEIEQNLLDAAKSKLNAWKQPKVVWDVTATDLTKVLKKRQNIKANSGRKIKVNELNYMDVVVVETKKHGKLELRITEIGRNNVGRNTGELMLKLTNEEPGANQADYQRQQEIAKMTAMGAQSFIPFVFDREADSDKPVEFNFRVPEEAVNVNNALLSVKTTNFRATSKANTSAPQQVSSSTSSAGGGYAGGTTSASGGATQVGTTSASNGTHKHRMFVDGGTTSGIDQYYHRNYRATGNSTWTSLLTLSAGDLWTDESAGSHSHSVNMNLPGHTHNVQISIPPHTHNVSMSIPGHTHDIVYGIYEYNKRPDSLEIWIDDNKVSIRDTNFYDFDLKNYMRKDSSGKITRGNHTLKIKPNDLARLEIQLMLIVFIKSRIGEKL</sequence>
<feature type="compositionally biased region" description="Low complexity" evidence="1">
    <location>
        <begin position="425"/>
        <end position="437"/>
    </location>
</feature>
<evidence type="ECO:0000256" key="1">
    <source>
        <dbReference type="SAM" id="MobiDB-lite"/>
    </source>
</evidence>
<dbReference type="AlphaFoldDB" id="A0A7X6D7L4"/>
<evidence type="ECO:0000313" key="4">
    <source>
        <dbReference type="Proteomes" id="UP000521358"/>
    </source>
</evidence>
<feature type="domain" description="Tail spike" evidence="2">
    <location>
        <begin position="103"/>
        <end position="350"/>
    </location>
</feature>
<dbReference type="InterPro" id="IPR010572">
    <property type="entry name" value="Tail_dom"/>
</dbReference>
<evidence type="ECO:0000313" key="3">
    <source>
        <dbReference type="EMBL" id="NKC67175.1"/>
    </source>
</evidence>
<protein>
    <recommendedName>
        <fullName evidence="2">Tail spike domain-containing protein</fullName>
    </recommendedName>
</protein>
<reference evidence="3 4" key="1">
    <citation type="submission" date="2020-03" db="EMBL/GenBank/DDBJ databases">
        <title>Bacterial samples isolated from urine from healthy bovine heifers (Gyr breed).</title>
        <authorList>
            <person name="Giannattasio-Ferraz S."/>
            <person name="Maskeri L."/>
            <person name="Penido A."/>
            <person name="Barbosa-Stancioli E.F."/>
            <person name="Putonti C."/>
        </authorList>
    </citation>
    <scope>NUCLEOTIDE SEQUENCE [LARGE SCALE GENOMIC DNA]</scope>
    <source>
        <strain evidence="3 4">UFMG-H7</strain>
    </source>
</reference>
<organism evidence="3 4">
    <name type="scientific">Vagococcus fluvialis</name>
    <dbReference type="NCBI Taxonomy" id="2738"/>
    <lineage>
        <taxon>Bacteria</taxon>
        <taxon>Bacillati</taxon>
        <taxon>Bacillota</taxon>
        <taxon>Bacilli</taxon>
        <taxon>Lactobacillales</taxon>
        <taxon>Enterococcaceae</taxon>
        <taxon>Vagococcus</taxon>
    </lineage>
</organism>
<dbReference type="Proteomes" id="UP000521358">
    <property type="component" value="Unassembled WGS sequence"/>
</dbReference>
<dbReference type="InterPro" id="IPR007119">
    <property type="entry name" value="Phage_tail_spike_N"/>
</dbReference>
<feature type="compositionally biased region" description="Low complexity" evidence="1">
    <location>
        <begin position="445"/>
        <end position="462"/>
    </location>
</feature>
<dbReference type="RefSeq" id="WP_167806433.1">
    <property type="nucleotide sequence ID" value="NZ_JAAVMB010000003.1"/>
</dbReference>